<evidence type="ECO:0000256" key="1">
    <source>
        <dbReference type="ARBA" id="ARBA00004123"/>
    </source>
</evidence>
<keyword evidence="10" id="KW-1185">Reference proteome</keyword>
<dbReference type="InterPro" id="IPR040453">
    <property type="entry name" value="Mnd1_HTH"/>
</dbReference>
<feature type="domain" description="Mnd1 HTH" evidence="7">
    <location>
        <begin position="15"/>
        <end position="73"/>
    </location>
</feature>
<dbReference type="GO" id="GO:0005634">
    <property type="term" value="C:nucleus"/>
    <property type="evidence" value="ECO:0007669"/>
    <property type="project" value="UniProtKB-SubCell"/>
</dbReference>
<dbReference type="PIRSF" id="PIRSF026991">
    <property type="entry name" value="Mnd1"/>
    <property type="match status" value="1"/>
</dbReference>
<accession>D8LRU4</accession>
<dbReference type="InParanoid" id="D8LRU4"/>
<dbReference type="OrthoDB" id="273345at2759"/>
<dbReference type="EMBL" id="FN649731">
    <property type="protein sequence ID" value="CBN73861.1"/>
    <property type="molecule type" value="Genomic_DNA"/>
</dbReference>
<feature type="coiled-coil region" evidence="6">
    <location>
        <begin position="77"/>
        <end position="152"/>
    </location>
</feature>
<dbReference type="GO" id="GO:0003690">
    <property type="term" value="F:double-stranded DNA binding"/>
    <property type="evidence" value="ECO:0007669"/>
    <property type="project" value="InterPro"/>
</dbReference>
<proteinExistence type="inferred from homology"/>
<keyword evidence="3 6" id="KW-0175">Coiled coil</keyword>
<comment type="function">
    <text evidence="5">Required for proper homologous chromosome pairing and efficient cross-over and intragenic recombination during meiosis.</text>
</comment>
<dbReference type="OMA" id="VCYWAFP"/>
<comment type="subcellular location">
    <subcellularLocation>
        <location evidence="1 5">Nucleus</location>
    </subcellularLocation>
</comment>
<evidence type="ECO:0000313" key="10">
    <source>
        <dbReference type="Proteomes" id="UP000002630"/>
    </source>
</evidence>
<evidence type="ECO:0000256" key="4">
    <source>
        <dbReference type="ARBA" id="ARBA00023242"/>
    </source>
</evidence>
<dbReference type="Pfam" id="PF18517">
    <property type="entry name" value="LZ3wCH"/>
    <property type="match status" value="1"/>
</dbReference>
<comment type="similarity">
    <text evidence="2 5">Belongs to the MND1 family.</text>
</comment>
<protein>
    <submittedName>
        <fullName evidence="9">MND1 family</fullName>
    </submittedName>
</protein>
<dbReference type="FunCoup" id="D8LRU4">
    <property type="interactions" value="88"/>
</dbReference>
<dbReference type="eggNOG" id="KOG3433">
    <property type="taxonomic scope" value="Eukaryota"/>
</dbReference>
<dbReference type="InterPro" id="IPR040661">
    <property type="entry name" value="LZ3wCH"/>
</dbReference>
<dbReference type="AlphaFoldDB" id="D8LRU4"/>
<evidence type="ECO:0000259" key="7">
    <source>
        <dbReference type="Pfam" id="PF03962"/>
    </source>
</evidence>
<dbReference type="Pfam" id="PF03962">
    <property type="entry name" value="Mnd1"/>
    <property type="match status" value="1"/>
</dbReference>
<evidence type="ECO:0000256" key="3">
    <source>
        <dbReference type="ARBA" id="ARBA00023054"/>
    </source>
</evidence>
<evidence type="ECO:0000313" key="9">
    <source>
        <dbReference type="EMBL" id="CBN73861.1"/>
    </source>
</evidence>
<evidence type="ECO:0000256" key="5">
    <source>
        <dbReference type="PIRNR" id="PIRNR026991"/>
    </source>
</evidence>
<reference evidence="9 10" key="1">
    <citation type="journal article" date="2010" name="Nature">
        <title>The Ectocarpus genome and the independent evolution of multicellularity in brown algae.</title>
        <authorList>
            <person name="Cock J.M."/>
            <person name="Sterck L."/>
            <person name="Rouze P."/>
            <person name="Scornet D."/>
            <person name="Allen A.E."/>
            <person name="Amoutzias G."/>
            <person name="Anthouard V."/>
            <person name="Artiguenave F."/>
            <person name="Aury J.M."/>
            <person name="Badger J.H."/>
            <person name="Beszteri B."/>
            <person name="Billiau K."/>
            <person name="Bonnet E."/>
            <person name="Bothwell J.H."/>
            <person name="Bowler C."/>
            <person name="Boyen C."/>
            <person name="Brownlee C."/>
            <person name="Carrano C.J."/>
            <person name="Charrier B."/>
            <person name="Cho G.Y."/>
            <person name="Coelho S.M."/>
            <person name="Collen J."/>
            <person name="Corre E."/>
            <person name="Da Silva C."/>
            <person name="Delage L."/>
            <person name="Delaroque N."/>
            <person name="Dittami S.M."/>
            <person name="Doulbeau S."/>
            <person name="Elias M."/>
            <person name="Farnham G."/>
            <person name="Gachon C.M."/>
            <person name="Gschloessl B."/>
            <person name="Heesch S."/>
            <person name="Jabbari K."/>
            <person name="Jubin C."/>
            <person name="Kawai H."/>
            <person name="Kimura K."/>
            <person name="Kloareg B."/>
            <person name="Kupper F.C."/>
            <person name="Lang D."/>
            <person name="Le Bail A."/>
            <person name="Leblanc C."/>
            <person name="Lerouge P."/>
            <person name="Lohr M."/>
            <person name="Lopez P.J."/>
            <person name="Martens C."/>
            <person name="Maumus F."/>
            <person name="Michel G."/>
            <person name="Miranda-Saavedra D."/>
            <person name="Morales J."/>
            <person name="Moreau H."/>
            <person name="Motomura T."/>
            <person name="Nagasato C."/>
            <person name="Napoli C.A."/>
            <person name="Nelson D.R."/>
            <person name="Nyvall-Collen P."/>
            <person name="Peters A.F."/>
            <person name="Pommier C."/>
            <person name="Potin P."/>
            <person name="Poulain J."/>
            <person name="Quesneville H."/>
            <person name="Read B."/>
            <person name="Rensing S.A."/>
            <person name="Ritter A."/>
            <person name="Rousvoal S."/>
            <person name="Samanta M."/>
            <person name="Samson G."/>
            <person name="Schroeder D.C."/>
            <person name="Segurens B."/>
            <person name="Strittmatter M."/>
            <person name="Tonon T."/>
            <person name="Tregear J.W."/>
            <person name="Valentin K."/>
            <person name="von Dassow P."/>
            <person name="Yamagishi T."/>
            <person name="Van de Peer Y."/>
            <person name="Wincker P."/>
        </authorList>
    </citation>
    <scope>NUCLEOTIDE SEQUENCE [LARGE SCALE GENOMIC DNA]</scope>
    <source>
        <strain evidence="10">Ec32 / CCAP1310/4</strain>
    </source>
</reference>
<dbReference type="GO" id="GO:0007131">
    <property type="term" value="P:reciprocal meiotic recombination"/>
    <property type="evidence" value="ECO:0007669"/>
    <property type="project" value="InterPro"/>
</dbReference>
<evidence type="ECO:0000256" key="6">
    <source>
        <dbReference type="SAM" id="Coils"/>
    </source>
</evidence>
<dbReference type="InterPro" id="IPR005647">
    <property type="entry name" value="Mnd1"/>
</dbReference>
<gene>
    <name evidence="9" type="primary">MND1</name>
    <name evidence="9" type="ORF">Esi_0007_0181</name>
</gene>
<sequence length="202" mass="22950">MVKRGLSVEEKRDKVLDIYHSTKAIYSLKEIEKAASKQGVTINTVKDVNQSLVDDGLVDMDKIGASNFFWSFPSKVAVTKQNVVDNLEQSIAKAEDNTAANKRKFSELEEGRADTASRREKLGRLQENGLRLQELEKEYESLKENDPAELEKVARLTQVCKDGVNRWTDNSWCIKSWMVKTKGMSGKDVDRYLQIKGDFDLV</sequence>
<dbReference type="EMBL" id="FN648926">
    <property type="protein sequence ID" value="CBN73861.1"/>
    <property type="molecule type" value="Genomic_DNA"/>
</dbReference>
<dbReference type="Proteomes" id="UP000002630">
    <property type="component" value="Linkage Group LG06"/>
</dbReference>
<feature type="domain" description="Leucine zipper with capping helix" evidence="8">
    <location>
        <begin position="149"/>
        <end position="201"/>
    </location>
</feature>
<dbReference type="STRING" id="2880.D8LRU4"/>
<name>D8LRU4_ECTSI</name>
<evidence type="ECO:0000259" key="8">
    <source>
        <dbReference type="Pfam" id="PF18517"/>
    </source>
</evidence>
<keyword evidence="4 5" id="KW-0539">Nucleus</keyword>
<organism evidence="9 10">
    <name type="scientific">Ectocarpus siliculosus</name>
    <name type="common">Brown alga</name>
    <name type="synonym">Conferva siliculosa</name>
    <dbReference type="NCBI Taxonomy" id="2880"/>
    <lineage>
        <taxon>Eukaryota</taxon>
        <taxon>Sar</taxon>
        <taxon>Stramenopiles</taxon>
        <taxon>Ochrophyta</taxon>
        <taxon>PX clade</taxon>
        <taxon>Phaeophyceae</taxon>
        <taxon>Ectocarpales</taxon>
        <taxon>Ectocarpaceae</taxon>
        <taxon>Ectocarpus</taxon>
    </lineage>
</organism>
<evidence type="ECO:0000256" key="2">
    <source>
        <dbReference type="ARBA" id="ARBA00005981"/>
    </source>
</evidence>